<accession>A0A1R4B551</accession>
<evidence type="ECO:0000313" key="2">
    <source>
        <dbReference type="Proteomes" id="UP000189475"/>
    </source>
</evidence>
<dbReference type="EMBL" id="FUFT01000005">
    <property type="protein sequence ID" value="SJL84033.1"/>
    <property type="molecule type" value="Genomic_DNA"/>
</dbReference>
<dbReference type="PRINTS" id="PR00081">
    <property type="entry name" value="GDHRDH"/>
</dbReference>
<dbReference type="InterPro" id="IPR051468">
    <property type="entry name" value="Fungal_SecMetab_SDRs"/>
</dbReference>
<dbReference type="GO" id="GO:0005737">
    <property type="term" value="C:cytoplasm"/>
    <property type="evidence" value="ECO:0007669"/>
    <property type="project" value="TreeGrafter"/>
</dbReference>
<dbReference type="GO" id="GO:0016491">
    <property type="term" value="F:oxidoreductase activity"/>
    <property type="evidence" value="ECO:0007669"/>
    <property type="project" value="TreeGrafter"/>
</dbReference>
<dbReference type="OrthoDB" id="9785826at2"/>
<dbReference type="PANTHER" id="PTHR43544:SF12">
    <property type="entry name" value="NAD(P)-BINDING ROSSMANN-FOLD SUPERFAMILY PROTEIN"/>
    <property type="match status" value="1"/>
</dbReference>
<evidence type="ECO:0000313" key="1">
    <source>
        <dbReference type="EMBL" id="SJL84033.1"/>
    </source>
</evidence>
<gene>
    <name evidence="1" type="primary">csgA_2</name>
    <name evidence="1" type="ORF">VPAL9027_02013</name>
</gene>
<keyword evidence="2" id="KW-1185">Reference proteome</keyword>
<proteinExistence type="predicted"/>
<dbReference type="Pfam" id="PF00106">
    <property type="entry name" value="adh_short"/>
    <property type="match status" value="1"/>
</dbReference>
<dbReference type="PANTHER" id="PTHR43544">
    <property type="entry name" value="SHORT-CHAIN DEHYDROGENASE/REDUCTASE"/>
    <property type="match status" value="1"/>
</dbReference>
<protein>
    <submittedName>
        <fullName evidence="1">C-factor</fullName>
    </submittedName>
</protein>
<sequence length="235" mass="26256">MKILIIGGSGGIGQALIEHCLSAYDDVTIYATYHSTPPAVQNEHIVWFKTDVSAEQDVMALAQHVPHLNMLINTVGALHQPDKRPEKSINEFDPVFFQNNLNANALPTLLLSKHFANHLKGKHQTYFVAFSARIGSIEDNRIGGWISYRCSKAALNMAIKTISIEWKIKQPRCCIIAFHPGTTDTQLSKPFQKNVPTDKLFTPDYVAQCLLNVLTKITPAETGKFYSYSGDEIPW</sequence>
<dbReference type="STRING" id="1918946.VPAL9027_02013"/>
<dbReference type="SUPFAM" id="SSF51735">
    <property type="entry name" value="NAD(P)-binding Rossmann-fold domains"/>
    <property type="match status" value="1"/>
</dbReference>
<dbReference type="InterPro" id="IPR036291">
    <property type="entry name" value="NAD(P)-bd_dom_sf"/>
</dbReference>
<dbReference type="InterPro" id="IPR002347">
    <property type="entry name" value="SDR_fam"/>
</dbReference>
<organism evidence="1 2">
    <name type="scientific">Vibrio palustris</name>
    <dbReference type="NCBI Taxonomy" id="1918946"/>
    <lineage>
        <taxon>Bacteria</taxon>
        <taxon>Pseudomonadati</taxon>
        <taxon>Pseudomonadota</taxon>
        <taxon>Gammaproteobacteria</taxon>
        <taxon>Vibrionales</taxon>
        <taxon>Vibrionaceae</taxon>
        <taxon>Vibrio</taxon>
    </lineage>
</organism>
<dbReference type="Proteomes" id="UP000189475">
    <property type="component" value="Unassembled WGS sequence"/>
</dbReference>
<dbReference type="Gene3D" id="3.40.50.720">
    <property type="entry name" value="NAD(P)-binding Rossmann-like Domain"/>
    <property type="match status" value="1"/>
</dbReference>
<dbReference type="AlphaFoldDB" id="A0A1R4B551"/>
<name>A0A1R4B551_9VIBR</name>
<dbReference type="RefSeq" id="WP_077314432.1">
    <property type="nucleotide sequence ID" value="NZ_AP024888.1"/>
</dbReference>
<reference evidence="1 2" key="1">
    <citation type="submission" date="2017-02" db="EMBL/GenBank/DDBJ databases">
        <authorList>
            <person name="Peterson S.W."/>
        </authorList>
    </citation>
    <scope>NUCLEOTIDE SEQUENCE [LARGE SCALE GENOMIC DNA]</scope>
    <source>
        <strain evidence="1 2">CECT 9027</strain>
    </source>
</reference>